<dbReference type="OrthoDB" id="25753at2"/>
<dbReference type="InterPro" id="IPR036249">
    <property type="entry name" value="Thioredoxin-like_sf"/>
</dbReference>
<dbReference type="PROSITE" id="PS51352">
    <property type="entry name" value="THIOREDOXIN_2"/>
    <property type="match status" value="1"/>
</dbReference>
<dbReference type="InterPro" id="IPR013766">
    <property type="entry name" value="Thioredoxin_domain"/>
</dbReference>
<protein>
    <submittedName>
        <fullName evidence="3">Peroxiredoxin</fullName>
    </submittedName>
</protein>
<dbReference type="GO" id="GO:0016209">
    <property type="term" value="F:antioxidant activity"/>
    <property type="evidence" value="ECO:0007669"/>
    <property type="project" value="InterPro"/>
</dbReference>
<accession>A0A1G6KM52</accession>
<dbReference type="AlphaFoldDB" id="A0A1G6KM52"/>
<name>A0A1G6KM52_9BACI</name>
<dbReference type="PROSITE" id="PS00194">
    <property type="entry name" value="THIOREDOXIN_1"/>
    <property type="match status" value="1"/>
</dbReference>
<keyword evidence="1" id="KW-1015">Disulfide bond</keyword>
<evidence type="ECO:0000259" key="2">
    <source>
        <dbReference type="PROSITE" id="PS51352"/>
    </source>
</evidence>
<dbReference type="STRING" id="1612202.SAMN05421734_106141"/>
<dbReference type="Pfam" id="PF00578">
    <property type="entry name" value="AhpC-TSA"/>
    <property type="match status" value="1"/>
</dbReference>
<dbReference type="Gene3D" id="3.40.30.10">
    <property type="entry name" value="Glutaredoxin"/>
    <property type="match status" value="1"/>
</dbReference>
<evidence type="ECO:0000256" key="1">
    <source>
        <dbReference type="ARBA" id="ARBA00023157"/>
    </source>
</evidence>
<dbReference type="InterPro" id="IPR050553">
    <property type="entry name" value="Thioredoxin_ResA/DsbE_sf"/>
</dbReference>
<reference evidence="4" key="1">
    <citation type="submission" date="2016-09" db="EMBL/GenBank/DDBJ databases">
        <authorList>
            <person name="Varghese N."/>
            <person name="Submissions S."/>
        </authorList>
    </citation>
    <scope>NUCLEOTIDE SEQUENCE [LARGE SCALE GENOMIC DNA]</scope>
    <source>
        <strain evidence="4">S5</strain>
    </source>
</reference>
<dbReference type="SUPFAM" id="SSF52833">
    <property type="entry name" value="Thioredoxin-like"/>
    <property type="match status" value="1"/>
</dbReference>
<dbReference type="InterPro" id="IPR000866">
    <property type="entry name" value="AhpC/TSA"/>
</dbReference>
<feature type="domain" description="Thioredoxin" evidence="2">
    <location>
        <begin position="54"/>
        <end position="191"/>
    </location>
</feature>
<dbReference type="InterPro" id="IPR017937">
    <property type="entry name" value="Thioredoxin_CS"/>
</dbReference>
<keyword evidence="4" id="KW-1185">Reference proteome</keyword>
<evidence type="ECO:0000313" key="4">
    <source>
        <dbReference type="Proteomes" id="UP000242949"/>
    </source>
</evidence>
<dbReference type="RefSeq" id="WP_090796033.1">
    <property type="nucleotide sequence ID" value="NZ_FMYI01000006.1"/>
</dbReference>
<dbReference type="PANTHER" id="PTHR42852">
    <property type="entry name" value="THIOL:DISULFIDE INTERCHANGE PROTEIN DSBE"/>
    <property type="match status" value="1"/>
</dbReference>
<dbReference type="Proteomes" id="UP000242949">
    <property type="component" value="Unassembled WGS sequence"/>
</dbReference>
<dbReference type="PANTHER" id="PTHR42852:SF13">
    <property type="entry name" value="PROTEIN DIPZ"/>
    <property type="match status" value="1"/>
</dbReference>
<gene>
    <name evidence="3" type="ORF">SAMN05421734_106141</name>
</gene>
<proteinExistence type="predicted"/>
<dbReference type="EMBL" id="FMYI01000006">
    <property type="protein sequence ID" value="SDC32159.1"/>
    <property type="molecule type" value="Genomic_DNA"/>
</dbReference>
<dbReference type="CDD" id="cd02966">
    <property type="entry name" value="TlpA_like_family"/>
    <property type="match status" value="1"/>
</dbReference>
<organism evidence="3 4">
    <name type="scientific">Pelagirhabdus alkalitolerans</name>
    <dbReference type="NCBI Taxonomy" id="1612202"/>
    <lineage>
        <taxon>Bacteria</taxon>
        <taxon>Bacillati</taxon>
        <taxon>Bacillota</taxon>
        <taxon>Bacilli</taxon>
        <taxon>Bacillales</taxon>
        <taxon>Bacillaceae</taxon>
        <taxon>Pelagirhabdus</taxon>
    </lineage>
</organism>
<evidence type="ECO:0000313" key="3">
    <source>
        <dbReference type="EMBL" id="SDC32159.1"/>
    </source>
</evidence>
<dbReference type="GO" id="GO:0016491">
    <property type="term" value="F:oxidoreductase activity"/>
    <property type="evidence" value="ECO:0007669"/>
    <property type="project" value="InterPro"/>
</dbReference>
<sequence length="191" mass="21627">MKKWIIMAVLLGLFGWAVYDFLDEGDDVTADDFEVTDETDLEGDGAIDSDSIGLNIGDTAPNFELETLSGDTIQLSDYRGERVMLNFWGTWCPPCRAEMPDMQRFYENEDVEILAVNLTTTESSRQDVDDFIEDFELTFTIPMDDTNDIAMLYEIRPVPTTFMIDSNGVIQHKALGALNYEQMVESLSVME</sequence>